<reference evidence="3 4" key="1">
    <citation type="submission" date="2016-12" db="EMBL/GenBank/DDBJ databases">
        <title>The whole genome sequencing and assembly of Bacillus cohnii DSM 6307T strain.</title>
        <authorList>
            <person name="Lee Y.-J."/>
            <person name="Yi H."/>
            <person name="Bahn Y.-S."/>
            <person name="Kim J.F."/>
            <person name="Lee D.-W."/>
        </authorList>
    </citation>
    <scope>NUCLEOTIDE SEQUENCE [LARGE SCALE GENOMIC DNA]</scope>
    <source>
        <strain evidence="3 4">DSM 6307</strain>
    </source>
</reference>
<accession>A0A223KVS6</accession>
<feature type="domain" description="Glycosyltransferase 2-like" evidence="2">
    <location>
        <begin position="7"/>
        <end position="134"/>
    </location>
</feature>
<dbReference type="CDD" id="cd02511">
    <property type="entry name" value="Beta4Glucosyltransferase"/>
    <property type="match status" value="1"/>
</dbReference>
<dbReference type="SUPFAM" id="SSF53448">
    <property type="entry name" value="Nucleotide-diphospho-sugar transferases"/>
    <property type="match status" value="1"/>
</dbReference>
<feature type="repeat" description="TPR" evidence="1">
    <location>
        <begin position="201"/>
        <end position="234"/>
    </location>
</feature>
<dbReference type="STRING" id="1314751.GCA_001591425_01869"/>
<sequence length="381" mass="44113">MQTQTISLCLMVKNEETFLRKCIESVQATVNEIIILDTGSTDKTIEIATEYTDQVKYKVFNGDFSAMRNEVLKYVQTDWVLFLDADEFFDETEIPKIKEAINKVSSDVGGIRFYRYNFFASGGWYSNKVLKLFRNNLEYKYAKKVNESIDTSIIQSGYLIEDSDIVLNHIGHTRSREDRDAKSKKYIQLMKEQLEETPNDPVLHGYIGLISRTLGDFDYAINKTTHALNINPNSSTLHMFHGHVLRSVNKNLEALDTYKKALELRPNDAGVLNMIGVMYMTLGNLAEAEEYFGKAFESNPALIHSLLNKGIVRFYQKDYLSAYEYFSKVIERNKSFLYKDIFGILECDPYKSFYYETYMEYSGLESYIAICESKMKEVLNY</sequence>
<dbReference type="InterPro" id="IPR001173">
    <property type="entry name" value="Glyco_trans_2-like"/>
</dbReference>
<dbReference type="KEGG" id="bcoh:BC6307_20945"/>
<dbReference type="Pfam" id="PF00535">
    <property type="entry name" value="Glycos_transf_2"/>
    <property type="match status" value="1"/>
</dbReference>
<feature type="repeat" description="TPR" evidence="1">
    <location>
        <begin position="269"/>
        <end position="302"/>
    </location>
</feature>
<evidence type="ECO:0000256" key="1">
    <source>
        <dbReference type="PROSITE-ProRule" id="PRU00339"/>
    </source>
</evidence>
<dbReference type="Gene3D" id="1.25.40.10">
    <property type="entry name" value="Tetratricopeptide repeat domain"/>
    <property type="match status" value="2"/>
</dbReference>
<dbReference type="SUPFAM" id="SSF48452">
    <property type="entry name" value="TPR-like"/>
    <property type="match status" value="1"/>
</dbReference>
<dbReference type="Pfam" id="PF13181">
    <property type="entry name" value="TPR_8"/>
    <property type="match status" value="2"/>
</dbReference>
<keyword evidence="4" id="KW-1185">Reference proteome</keyword>
<dbReference type="SMART" id="SM00028">
    <property type="entry name" value="TPR"/>
    <property type="match status" value="4"/>
</dbReference>
<evidence type="ECO:0000313" key="3">
    <source>
        <dbReference type="EMBL" id="AST93556.1"/>
    </source>
</evidence>
<dbReference type="InterPro" id="IPR029044">
    <property type="entry name" value="Nucleotide-diphossugar_trans"/>
</dbReference>
<dbReference type="PANTHER" id="PTHR43630">
    <property type="entry name" value="POLY-BETA-1,6-N-ACETYL-D-GLUCOSAMINE SYNTHASE"/>
    <property type="match status" value="1"/>
</dbReference>
<dbReference type="Gene3D" id="3.90.550.10">
    <property type="entry name" value="Spore Coat Polysaccharide Biosynthesis Protein SpsA, Chain A"/>
    <property type="match status" value="1"/>
</dbReference>
<dbReference type="EMBL" id="CP018866">
    <property type="protein sequence ID" value="AST93556.1"/>
    <property type="molecule type" value="Genomic_DNA"/>
</dbReference>
<keyword evidence="1" id="KW-0802">TPR repeat</keyword>
<dbReference type="PANTHER" id="PTHR43630:SF2">
    <property type="entry name" value="GLYCOSYLTRANSFERASE"/>
    <property type="match status" value="1"/>
</dbReference>
<proteinExistence type="predicted"/>
<protein>
    <recommendedName>
        <fullName evidence="2">Glycosyltransferase 2-like domain-containing protein</fullName>
    </recommendedName>
</protein>
<evidence type="ECO:0000259" key="2">
    <source>
        <dbReference type="Pfam" id="PF00535"/>
    </source>
</evidence>
<gene>
    <name evidence="3" type="ORF">BC6307_20945</name>
</gene>
<feature type="repeat" description="TPR" evidence="1">
    <location>
        <begin position="235"/>
        <end position="268"/>
    </location>
</feature>
<organism evidence="3 4">
    <name type="scientific">Sutcliffiella cohnii</name>
    <dbReference type="NCBI Taxonomy" id="33932"/>
    <lineage>
        <taxon>Bacteria</taxon>
        <taxon>Bacillati</taxon>
        <taxon>Bacillota</taxon>
        <taxon>Bacilli</taxon>
        <taxon>Bacillales</taxon>
        <taxon>Bacillaceae</taxon>
        <taxon>Sutcliffiella</taxon>
    </lineage>
</organism>
<dbReference type="InterPro" id="IPR011990">
    <property type="entry name" value="TPR-like_helical_dom_sf"/>
</dbReference>
<dbReference type="PROSITE" id="PS50005">
    <property type="entry name" value="TPR"/>
    <property type="match status" value="3"/>
</dbReference>
<dbReference type="Proteomes" id="UP000215224">
    <property type="component" value="Chromosome"/>
</dbReference>
<name>A0A223KVS6_9BACI</name>
<dbReference type="InterPro" id="IPR019734">
    <property type="entry name" value="TPR_rpt"/>
</dbReference>
<dbReference type="RefSeq" id="WP_066415092.1">
    <property type="nucleotide sequence ID" value="NZ_CP018866.1"/>
</dbReference>
<evidence type="ECO:0000313" key="4">
    <source>
        <dbReference type="Proteomes" id="UP000215224"/>
    </source>
</evidence>
<dbReference type="AlphaFoldDB" id="A0A223KVS6"/>